<evidence type="ECO:0000313" key="1">
    <source>
        <dbReference type="EMBL" id="HEF65849.1"/>
    </source>
</evidence>
<sequence length="231" mass="25136">MFVIDPMYFVFLAPALILMLYAQWRVRSTVGKYGQVPNGRGLTGAQVARLILDNNGLFDVPVELTPGELTDHYDPLRRVVRLSEPVYYGRSVAALGIAAHETGHAIQHKLGYLPLQLRTAIVPVVTFGTNIGWILILAGIVIGLTGLAWVGVALFAAGALFALLTLPVEFDASRRALQALTTMGLVDRTELAQSRETLNAAALTYVAGLLMAVMQLLYWVSVVSGMQRRSE</sequence>
<gene>
    <name evidence="1" type="ORF">ENP47_09665</name>
</gene>
<name>A0A7C1JV82_THERO</name>
<protein>
    <submittedName>
        <fullName evidence="1">Zinc metallopeptidase</fullName>
    </submittedName>
</protein>
<dbReference type="PANTHER" id="PTHR36434">
    <property type="entry name" value="MEMBRANE PROTEASE YUGP-RELATED"/>
    <property type="match status" value="1"/>
</dbReference>
<accession>A0A7C1JV82</accession>
<proteinExistence type="predicted"/>
<dbReference type="AlphaFoldDB" id="A0A7C1JV82"/>
<organism evidence="1">
    <name type="scientific">Thermomicrobium roseum</name>
    <dbReference type="NCBI Taxonomy" id="500"/>
    <lineage>
        <taxon>Bacteria</taxon>
        <taxon>Pseudomonadati</taxon>
        <taxon>Thermomicrobiota</taxon>
        <taxon>Thermomicrobia</taxon>
        <taxon>Thermomicrobiales</taxon>
        <taxon>Thermomicrobiaceae</taxon>
        <taxon>Thermomicrobium</taxon>
    </lineage>
</organism>
<dbReference type="Pfam" id="PF04298">
    <property type="entry name" value="Zn_peptidase_2"/>
    <property type="match status" value="1"/>
</dbReference>
<dbReference type="EMBL" id="DSJL01000011">
    <property type="protein sequence ID" value="HEF65849.1"/>
    <property type="molecule type" value="Genomic_DNA"/>
</dbReference>
<reference evidence="1" key="1">
    <citation type="journal article" date="2020" name="mSystems">
        <title>Genome- and Community-Level Interaction Insights into Carbon Utilization and Element Cycling Functions of Hydrothermarchaeota in Hydrothermal Sediment.</title>
        <authorList>
            <person name="Zhou Z."/>
            <person name="Liu Y."/>
            <person name="Xu W."/>
            <person name="Pan J."/>
            <person name="Luo Z.H."/>
            <person name="Li M."/>
        </authorList>
    </citation>
    <scope>NUCLEOTIDE SEQUENCE [LARGE SCALE GENOMIC DNA]</scope>
    <source>
        <strain evidence="1">SpSt-222</strain>
    </source>
</reference>
<dbReference type="PANTHER" id="PTHR36434:SF1">
    <property type="entry name" value="MEMBRANE PROTEASE YUGP-RELATED"/>
    <property type="match status" value="1"/>
</dbReference>
<dbReference type="InterPro" id="IPR007395">
    <property type="entry name" value="Zn_peptidase_2"/>
</dbReference>
<comment type="caution">
    <text evidence="1">The sequence shown here is derived from an EMBL/GenBank/DDBJ whole genome shotgun (WGS) entry which is preliminary data.</text>
</comment>